<organism evidence="19 20">
    <name type="scientific">Archangium gephyra</name>
    <dbReference type="NCBI Taxonomy" id="48"/>
    <lineage>
        <taxon>Bacteria</taxon>
        <taxon>Pseudomonadati</taxon>
        <taxon>Myxococcota</taxon>
        <taxon>Myxococcia</taxon>
        <taxon>Myxococcales</taxon>
        <taxon>Cystobacterineae</taxon>
        <taxon>Archangiaceae</taxon>
        <taxon>Archangium</taxon>
    </lineage>
</organism>
<dbReference type="InterPro" id="IPR004609">
    <property type="entry name" value="ATP-dep_DNA_helicase_RecG"/>
</dbReference>
<keyword evidence="7 15" id="KW-0067">ATP-binding</keyword>
<sequence>MSPKPNPLEVLLRPLQFASARDFANLNSVKGLRVTLSAAIERARGEVSPGVVAALSAELEKIDSLDVALRRESVTRVLKIVQGDPVLPAAPRGDVQGEVPTPPPGPAVPKKPAKPLAPGAERAPKKKPKKKDPDESPAKILSIAPAAGPLATLLKNVGFRLNPRLVGMLNKKGMLRTGDVLFLLPRIYEDRRTLKKIAQLQSGERATFIATVRRAEETWGRRRQFRAVLADDTGSIAAVFFQTGPWMKARFPEGKRLVASGEVRATNFGWEIPHPEIEPAEDVDTSPIHFNRIVPVYPGFERHEQRQVRELAYKIADKYAESIDEPLPDALRSKLKLMGLGEALKFLHFPPPTAPIDALDAHTSLAHQRLAFDELFFLQLGMALRRQGVKVQPGIAFDVRDEYLEKAKSLLPFTLTGAQSRVVAQILRDMARAEPMNRLVQGDVGSGKTAVAMIAAAIAVQNGFQVAVMAPTEILAEQHHRSFSRWFAPLGVEVSLITGGGAAREKARQREAVASGRTQIAVGTHALIQDSVAFSKLGLVVIDEQHRFGVIQRHSLMDKGVRPDVVVMTATPIPRTLAMTMYGDLDVSVIDELPPGRTPIETRVFTEKARNRAHELVRAELKKGHQAYVIYPLVEESEKLDLSDATQGAAQLATIFPEARVGLLHGRMKQEEKDAVMAAFRAHELDLLVSTTVIEVGVDVPNASVMVMEHAERFGLSQLHQLRGRVGRGAAKSYCVLLTGYALSEEAHERLAVMEQSTDGFVIAERDLEIRGPGEFLGTRQSGLPELAVANLARDQVLLSQAQEEARAIVAKDPRLEAPEHARLVKALEERWEGRLKLARVG</sequence>
<dbReference type="Pfam" id="PF17191">
    <property type="entry name" value="RecG_wedge"/>
    <property type="match status" value="1"/>
</dbReference>
<keyword evidence="11" id="KW-0413">Isomerase</keyword>
<dbReference type="Gene3D" id="2.40.50.140">
    <property type="entry name" value="Nucleic acid-binding proteins"/>
    <property type="match status" value="1"/>
</dbReference>
<dbReference type="Pfam" id="PF19833">
    <property type="entry name" value="RecG_dom3_C"/>
    <property type="match status" value="1"/>
</dbReference>
<accession>A0A2W5TRJ3</accession>
<feature type="compositionally biased region" description="Low complexity" evidence="16">
    <location>
        <begin position="110"/>
        <end position="119"/>
    </location>
</feature>
<dbReference type="InterPro" id="IPR033454">
    <property type="entry name" value="RecG_wedge"/>
</dbReference>
<evidence type="ECO:0000313" key="19">
    <source>
        <dbReference type="EMBL" id="PZR17262.1"/>
    </source>
</evidence>
<dbReference type="NCBIfam" id="NF008165">
    <property type="entry name" value="PRK10917.1-3"/>
    <property type="match status" value="1"/>
</dbReference>
<evidence type="ECO:0000256" key="5">
    <source>
        <dbReference type="ARBA" id="ARBA00022801"/>
    </source>
</evidence>
<dbReference type="PROSITE" id="PS51194">
    <property type="entry name" value="HELICASE_CTER"/>
    <property type="match status" value="1"/>
</dbReference>
<dbReference type="NCBIfam" id="NF008168">
    <property type="entry name" value="PRK10917.2-2"/>
    <property type="match status" value="1"/>
</dbReference>
<dbReference type="GO" id="GO:0005524">
    <property type="term" value="F:ATP binding"/>
    <property type="evidence" value="ECO:0007669"/>
    <property type="project" value="UniProtKB-KW"/>
</dbReference>
<dbReference type="GO" id="GO:0006310">
    <property type="term" value="P:DNA recombination"/>
    <property type="evidence" value="ECO:0007669"/>
    <property type="project" value="UniProtKB-UniRule"/>
</dbReference>
<comment type="function">
    <text evidence="15">Plays a critical role in recombination and DNA repair. Helps process Holliday junction intermediates to mature products by catalyzing branch migration. Has replication fork regression activity, unwinds stalled or blocked replication forks to make a HJ that can be resolved. Has a DNA unwinding activity characteristic of a DNA helicase with 3'-5' polarity.</text>
</comment>
<dbReference type="SUPFAM" id="SSF50249">
    <property type="entry name" value="Nucleic acid-binding proteins"/>
    <property type="match status" value="1"/>
</dbReference>
<dbReference type="GO" id="GO:0006281">
    <property type="term" value="P:DNA repair"/>
    <property type="evidence" value="ECO:0007669"/>
    <property type="project" value="UniProtKB-UniRule"/>
</dbReference>
<evidence type="ECO:0000256" key="9">
    <source>
        <dbReference type="ARBA" id="ARBA00023172"/>
    </source>
</evidence>
<keyword evidence="10 15" id="KW-0234">DNA repair</keyword>
<comment type="caution">
    <text evidence="19">The sequence shown here is derived from an EMBL/GenBank/DDBJ whole genome shotgun (WGS) entry which is preliminary data.</text>
</comment>
<comment type="catalytic activity">
    <reaction evidence="14 15">
        <text>ATP + H2O = ADP + phosphate + H(+)</text>
        <dbReference type="Rhea" id="RHEA:13065"/>
        <dbReference type="ChEBI" id="CHEBI:15377"/>
        <dbReference type="ChEBI" id="CHEBI:15378"/>
        <dbReference type="ChEBI" id="CHEBI:30616"/>
        <dbReference type="ChEBI" id="CHEBI:43474"/>
        <dbReference type="ChEBI" id="CHEBI:456216"/>
        <dbReference type="EC" id="5.6.2.4"/>
    </reaction>
</comment>
<dbReference type="Proteomes" id="UP000249061">
    <property type="component" value="Unassembled WGS sequence"/>
</dbReference>
<dbReference type="GO" id="GO:0043138">
    <property type="term" value="F:3'-5' DNA helicase activity"/>
    <property type="evidence" value="ECO:0007669"/>
    <property type="project" value="UniProtKB-EC"/>
</dbReference>
<name>A0A2W5TRJ3_9BACT</name>
<dbReference type="Pfam" id="PF00270">
    <property type="entry name" value="DEAD"/>
    <property type="match status" value="1"/>
</dbReference>
<dbReference type="InterPro" id="IPR014001">
    <property type="entry name" value="Helicase_ATP-bd"/>
</dbReference>
<dbReference type="PANTHER" id="PTHR47964:SF1">
    <property type="entry name" value="ATP-DEPENDENT DNA HELICASE HOMOLOG RECG, CHLOROPLASTIC"/>
    <property type="match status" value="1"/>
</dbReference>
<feature type="region of interest" description="Disordered" evidence="16">
    <location>
        <begin position="89"/>
        <end position="136"/>
    </location>
</feature>
<feature type="domain" description="Helicase ATP-binding" evidence="17">
    <location>
        <begin position="429"/>
        <end position="590"/>
    </location>
</feature>
<dbReference type="SUPFAM" id="SSF52540">
    <property type="entry name" value="P-loop containing nucleoside triphosphate hydrolases"/>
    <property type="match status" value="2"/>
</dbReference>
<evidence type="ECO:0000256" key="12">
    <source>
        <dbReference type="ARBA" id="ARBA00034617"/>
    </source>
</evidence>
<dbReference type="InterPro" id="IPR001650">
    <property type="entry name" value="Helicase_C-like"/>
</dbReference>
<feature type="domain" description="Helicase C-terminal" evidence="18">
    <location>
        <begin position="599"/>
        <end position="769"/>
    </location>
</feature>
<evidence type="ECO:0000256" key="8">
    <source>
        <dbReference type="ARBA" id="ARBA00023125"/>
    </source>
</evidence>
<evidence type="ECO:0000256" key="6">
    <source>
        <dbReference type="ARBA" id="ARBA00022806"/>
    </source>
</evidence>
<keyword evidence="9 15" id="KW-0233">DNA recombination</keyword>
<evidence type="ECO:0000259" key="18">
    <source>
        <dbReference type="PROSITE" id="PS51194"/>
    </source>
</evidence>
<gene>
    <name evidence="19" type="ORF">DI536_02750</name>
</gene>
<dbReference type="NCBIfam" id="TIGR00643">
    <property type="entry name" value="recG"/>
    <property type="match status" value="1"/>
</dbReference>
<dbReference type="CDD" id="cd17992">
    <property type="entry name" value="DEXHc_RecG"/>
    <property type="match status" value="1"/>
</dbReference>
<keyword evidence="6 15" id="KW-0347">Helicase</keyword>
<dbReference type="EC" id="5.6.2.4" evidence="13 15"/>
<evidence type="ECO:0000256" key="10">
    <source>
        <dbReference type="ARBA" id="ARBA00023204"/>
    </source>
</evidence>
<dbReference type="GO" id="GO:0016887">
    <property type="term" value="F:ATP hydrolysis activity"/>
    <property type="evidence" value="ECO:0007669"/>
    <property type="project" value="RHEA"/>
</dbReference>
<evidence type="ECO:0000256" key="2">
    <source>
        <dbReference type="ARBA" id="ARBA00017846"/>
    </source>
</evidence>
<dbReference type="InterPro" id="IPR012340">
    <property type="entry name" value="NA-bd_OB-fold"/>
</dbReference>
<dbReference type="InterPro" id="IPR011545">
    <property type="entry name" value="DEAD/DEAH_box_helicase_dom"/>
</dbReference>
<evidence type="ECO:0000256" key="7">
    <source>
        <dbReference type="ARBA" id="ARBA00022840"/>
    </source>
</evidence>
<dbReference type="InterPro" id="IPR047112">
    <property type="entry name" value="RecG/Mfd"/>
</dbReference>
<dbReference type="InterPro" id="IPR045562">
    <property type="entry name" value="RecG_dom3_C"/>
</dbReference>
<dbReference type="Pfam" id="PF00271">
    <property type="entry name" value="Helicase_C"/>
    <property type="match status" value="1"/>
</dbReference>
<dbReference type="InterPro" id="IPR027417">
    <property type="entry name" value="P-loop_NTPase"/>
</dbReference>
<evidence type="ECO:0000256" key="3">
    <source>
        <dbReference type="ARBA" id="ARBA00022741"/>
    </source>
</evidence>
<dbReference type="SMART" id="SM00487">
    <property type="entry name" value="DEXDc"/>
    <property type="match status" value="1"/>
</dbReference>
<evidence type="ECO:0000256" key="1">
    <source>
        <dbReference type="ARBA" id="ARBA00007504"/>
    </source>
</evidence>
<dbReference type="PROSITE" id="PS51192">
    <property type="entry name" value="HELICASE_ATP_BIND_1"/>
    <property type="match status" value="1"/>
</dbReference>
<dbReference type="CDD" id="cd04488">
    <property type="entry name" value="RecG_wedge_OBF"/>
    <property type="match status" value="1"/>
</dbReference>
<protein>
    <recommendedName>
        <fullName evidence="2 15">ATP-dependent DNA helicase RecG</fullName>
        <ecNumber evidence="13 15">5.6.2.4</ecNumber>
    </recommendedName>
</protein>
<dbReference type="AlphaFoldDB" id="A0A2W5TRJ3"/>
<evidence type="ECO:0000259" key="17">
    <source>
        <dbReference type="PROSITE" id="PS51192"/>
    </source>
</evidence>
<keyword evidence="3 15" id="KW-0547">Nucleotide-binding</keyword>
<reference evidence="19 20" key="1">
    <citation type="submission" date="2017-08" db="EMBL/GenBank/DDBJ databases">
        <title>Infants hospitalized years apart are colonized by the same room-sourced microbial strains.</title>
        <authorList>
            <person name="Brooks B."/>
            <person name="Olm M.R."/>
            <person name="Firek B.A."/>
            <person name="Baker R."/>
            <person name="Thomas B.C."/>
            <person name="Morowitz M.J."/>
            <person name="Banfield J.F."/>
        </authorList>
    </citation>
    <scope>NUCLEOTIDE SEQUENCE [LARGE SCALE GENOMIC DNA]</scope>
    <source>
        <strain evidence="19">S2_003_000_R2_14</strain>
    </source>
</reference>
<comment type="similarity">
    <text evidence="1 15">Belongs to the helicase family. RecG subfamily.</text>
</comment>
<evidence type="ECO:0000256" key="16">
    <source>
        <dbReference type="SAM" id="MobiDB-lite"/>
    </source>
</evidence>
<feature type="compositionally biased region" description="Pro residues" evidence="16">
    <location>
        <begin position="100"/>
        <end position="109"/>
    </location>
</feature>
<keyword evidence="4 15" id="KW-0227">DNA damage</keyword>
<evidence type="ECO:0000256" key="13">
    <source>
        <dbReference type="ARBA" id="ARBA00034808"/>
    </source>
</evidence>
<evidence type="ECO:0000256" key="11">
    <source>
        <dbReference type="ARBA" id="ARBA00023235"/>
    </source>
</evidence>
<comment type="catalytic activity">
    <reaction evidence="12 15">
        <text>Couples ATP hydrolysis with the unwinding of duplex DNA by translocating in the 3'-5' direction.</text>
        <dbReference type="EC" id="5.6.2.4"/>
    </reaction>
</comment>
<dbReference type="SMART" id="SM00490">
    <property type="entry name" value="HELICc"/>
    <property type="match status" value="1"/>
</dbReference>
<dbReference type="CDD" id="cd18811">
    <property type="entry name" value="SF2_C_RecG"/>
    <property type="match status" value="1"/>
</dbReference>
<dbReference type="EMBL" id="QFQP01000002">
    <property type="protein sequence ID" value="PZR17262.1"/>
    <property type="molecule type" value="Genomic_DNA"/>
</dbReference>
<keyword evidence="5 15" id="KW-0378">Hydrolase</keyword>
<dbReference type="Gene3D" id="3.40.50.300">
    <property type="entry name" value="P-loop containing nucleotide triphosphate hydrolases"/>
    <property type="match status" value="2"/>
</dbReference>
<evidence type="ECO:0000256" key="15">
    <source>
        <dbReference type="RuleBase" id="RU363016"/>
    </source>
</evidence>
<dbReference type="GO" id="GO:0003677">
    <property type="term" value="F:DNA binding"/>
    <property type="evidence" value="ECO:0007669"/>
    <property type="project" value="UniProtKB-KW"/>
</dbReference>
<evidence type="ECO:0000256" key="14">
    <source>
        <dbReference type="ARBA" id="ARBA00048988"/>
    </source>
</evidence>
<dbReference type="PANTHER" id="PTHR47964">
    <property type="entry name" value="ATP-DEPENDENT DNA HELICASE HOMOLOG RECG, CHLOROPLASTIC"/>
    <property type="match status" value="1"/>
</dbReference>
<evidence type="ECO:0000313" key="20">
    <source>
        <dbReference type="Proteomes" id="UP000249061"/>
    </source>
</evidence>
<evidence type="ECO:0000256" key="4">
    <source>
        <dbReference type="ARBA" id="ARBA00022763"/>
    </source>
</evidence>
<keyword evidence="8" id="KW-0238">DNA-binding</keyword>
<proteinExistence type="inferred from homology"/>